<comment type="caution">
    <text evidence="3">The sequence shown here is derived from an EMBL/GenBank/DDBJ whole genome shotgun (WGS) entry which is preliminary data.</text>
</comment>
<dbReference type="AlphaFoldDB" id="A0A8T0DSW2"/>
<feature type="coiled-coil region" evidence="1">
    <location>
        <begin position="182"/>
        <end position="278"/>
    </location>
</feature>
<evidence type="ECO:0000256" key="1">
    <source>
        <dbReference type="SAM" id="Coils"/>
    </source>
</evidence>
<feature type="coiled-coil region" evidence="1">
    <location>
        <begin position="67"/>
        <end position="138"/>
    </location>
</feature>
<sequence>MEVELEKKVVEADRLAEITKVEDKRKIDREKKNEMMRSMTEQQAQRINKHQAECAEKEDSHRIIRELVQKENEKVAAELAAKRFSREAIVSDYRHFIACQKEKKARLLQEQLAQEDKLRQEQQAINERRDRVEQERKANVNARIQMQEAVGQYTNALQATYEKERLAFLEANETIASSKASLAEYNMKRDQEVNRREMLEQKRQEWENLLEYRRKIKEEEQELEKRLDQMNMEVINKEANDRNAKKLAVQARKKEEMLDQIEKTRQQHIKEALDKRQEEVAYLNRQVEYQQLVDTERKSMLDEYAEYLNTLDESPTCEKKEG</sequence>
<feature type="compositionally biased region" description="Basic and acidic residues" evidence="2">
    <location>
        <begin position="50"/>
        <end position="59"/>
    </location>
</feature>
<name>A0A8T0DSW2_9TREM</name>
<protein>
    <submittedName>
        <fullName evidence="3">Uncharacterized protein</fullName>
    </submittedName>
</protein>
<gene>
    <name evidence="3" type="ORF">P879_07975</name>
</gene>
<feature type="region of interest" description="Disordered" evidence="2">
    <location>
        <begin position="29"/>
        <end position="59"/>
    </location>
</feature>
<keyword evidence="1" id="KW-0175">Coiled coil</keyword>
<dbReference type="EMBL" id="JTDF01001576">
    <property type="protein sequence ID" value="KAF8569817.1"/>
    <property type="molecule type" value="Genomic_DNA"/>
</dbReference>
<proteinExistence type="predicted"/>
<accession>A0A8T0DSW2</accession>
<keyword evidence="4" id="KW-1185">Reference proteome</keyword>
<evidence type="ECO:0000313" key="3">
    <source>
        <dbReference type="EMBL" id="KAF8569817.1"/>
    </source>
</evidence>
<dbReference type="Proteomes" id="UP000699462">
    <property type="component" value="Unassembled WGS sequence"/>
</dbReference>
<organism evidence="3 4">
    <name type="scientific">Paragonimus westermani</name>
    <dbReference type="NCBI Taxonomy" id="34504"/>
    <lineage>
        <taxon>Eukaryota</taxon>
        <taxon>Metazoa</taxon>
        <taxon>Spiralia</taxon>
        <taxon>Lophotrochozoa</taxon>
        <taxon>Platyhelminthes</taxon>
        <taxon>Trematoda</taxon>
        <taxon>Digenea</taxon>
        <taxon>Plagiorchiida</taxon>
        <taxon>Troglotremata</taxon>
        <taxon>Troglotrematidae</taxon>
        <taxon>Paragonimus</taxon>
    </lineage>
</organism>
<reference evidence="3 4" key="1">
    <citation type="submission" date="2019-07" db="EMBL/GenBank/DDBJ databases">
        <title>Annotation for the trematode Paragonimus westermani.</title>
        <authorList>
            <person name="Choi Y.-J."/>
        </authorList>
    </citation>
    <scope>NUCLEOTIDE SEQUENCE [LARGE SCALE GENOMIC DNA]</scope>
    <source>
        <strain evidence="3">180907_Pwestermani</strain>
    </source>
</reference>
<evidence type="ECO:0000313" key="4">
    <source>
        <dbReference type="Proteomes" id="UP000699462"/>
    </source>
</evidence>
<dbReference type="OrthoDB" id="6258198at2759"/>
<evidence type="ECO:0000256" key="2">
    <source>
        <dbReference type="SAM" id="MobiDB-lite"/>
    </source>
</evidence>